<evidence type="ECO:0000313" key="2">
    <source>
        <dbReference type="EMBL" id="NMP22511.1"/>
    </source>
</evidence>
<keyword evidence="3" id="KW-1185">Reference proteome</keyword>
<organism evidence="2 3">
    <name type="scientific">Sulfobacillus harzensis</name>
    <dbReference type="NCBI Taxonomy" id="2729629"/>
    <lineage>
        <taxon>Bacteria</taxon>
        <taxon>Bacillati</taxon>
        <taxon>Bacillota</taxon>
        <taxon>Clostridia</taxon>
        <taxon>Eubacteriales</taxon>
        <taxon>Clostridiales Family XVII. Incertae Sedis</taxon>
        <taxon>Sulfobacillus</taxon>
    </lineage>
</organism>
<reference evidence="2 3" key="1">
    <citation type="submission" date="2020-04" db="EMBL/GenBank/DDBJ databases">
        <authorList>
            <person name="Zhang R."/>
            <person name="Schippers A."/>
        </authorList>
    </citation>
    <scope>NUCLEOTIDE SEQUENCE [LARGE SCALE GENOMIC DNA]</scope>
    <source>
        <strain evidence="2 3">DSM 109850</strain>
    </source>
</reference>
<sequence length="109" mass="12120">MMKRDIKKQAVKFWNSPWAYHSEWTNGRGVSARFYVENDQLIAEIEAPEGVESGRARAEGTELTLEIGDEKLAVPLPSPVSASPDRPIAFEEGKAELQLPRPGLEGQLE</sequence>
<evidence type="ECO:0000256" key="1">
    <source>
        <dbReference type="SAM" id="MobiDB-lite"/>
    </source>
</evidence>
<protein>
    <submittedName>
        <fullName evidence="2">Uncharacterized protein</fullName>
    </submittedName>
</protein>
<feature type="compositionally biased region" description="Low complexity" evidence="1">
    <location>
        <begin position="74"/>
        <end position="84"/>
    </location>
</feature>
<accession>A0A7Y0L4G9</accession>
<name>A0A7Y0L4G9_9FIRM</name>
<proteinExistence type="predicted"/>
<dbReference type="AlphaFoldDB" id="A0A7Y0L4G9"/>
<feature type="region of interest" description="Disordered" evidence="1">
    <location>
        <begin position="74"/>
        <end position="109"/>
    </location>
</feature>
<gene>
    <name evidence="2" type="ORF">HIJ39_09115</name>
</gene>
<evidence type="ECO:0000313" key="3">
    <source>
        <dbReference type="Proteomes" id="UP000533476"/>
    </source>
</evidence>
<dbReference type="EMBL" id="JABBVZ010000024">
    <property type="protein sequence ID" value="NMP22511.1"/>
    <property type="molecule type" value="Genomic_DNA"/>
</dbReference>
<dbReference type="Proteomes" id="UP000533476">
    <property type="component" value="Unassembled WGS sequence"/>
</dbReference>
<dbReference type="RefSeq" id="WP_169098894.1">
    <property type="nucleotide sequence ID" value="NZ_JABBVZ010000024.1"/>
</dbReference>
<comment type="caution">
    <text evidence="2">The sequence shown here is derived from an EMBL/GenBank/DDBJ whole genome shotgun (WGS) entry which is preliminary data.</text>
</comment>